<dbReference type="EMBL" id="CACVBM020001050">
    <property type="protein sequence ID" value="CAA7026202.1"/>
    <property type="molecule type" value="Genomic_DNA"/>
</dbReference>
<dbReference type="GO" id="GO:0008270">
    <property type="term" value="F:zinc ion binding"/>
    <property type="evidence" value="ECO:0007669"/>
    <property type="project" value="UniProtKB-KW"/>
</dbReference>
<dbReference type="AlphaFoldDB" id="A0A6D2ID90"/>
<dbReference type="SMART" id="SM00575">
    <property type="entry name" value="ZnF_PMZ"/>
    <property type="match status" value="1"/>
</dbReference>
<evidence type="ECO:0000256" key="3">
    <source>
        <dbReference type="ARBA" id="ARBA00022833"/>
    </source>
</evidence>
<comment type="caution">
    <text evidence="6">The sequence shown here is derived from an EMBL/GenBank/DDBJ whole genome shotgun (WGS) entry which is preliminary data.</text>
</comment>
<keyword evidence="7" id="KW-1185">Reference proteome</keyword>
<feature type="domain" description="SWIM-type" evidence="5">
    <location>
        <begin position="190"/>
        <end position="224"/>
    </location>
</feature>
<evidence type="ECO:0000256" key="2">
    <source>
        <dbReference type="ARBA" id="ARBA00022771"/>
    </source>
</evidence>
<dbReference type="Pfam" id="PF10551">
    <property type="entry name" value="MULE"/>
    <property type="match status" value="1"/>
</dbReference>
<evidence type="ECO:0000259" key="5">
    <source>
        <dbReference type="PROSITE" id="PS50966"/>
    </source>
</evidence>
<evidence type="ECO:0000313" key="7">
    <source>
        <dbReference type="Proteomes" id="UP000467841"/>
    </source>
</evidence>
<evidence type="ECO:0000256" key="1">
    <source>
        <dbReference type="ARBA" id="ARBA00022723"/>
    </source>
</evidence>
<reference evidence="6" key="1">
    <citation type="submission" date="2020-01" db="EMBL/GenBank/DDBJ databases">
        <authorList>
            <person name="Mishra B."/>
        </authorList>
    </citation>
    <scope>NUCLEOTIDE SEQUENCE [LARGE SCALE GENOMIC DNA]</scope>
</reference>
<dbReference type="PROSITE" id="PS50966">
    <property type="entry name" value="ZF_SWIM"/>
    <property type="match status" value="1"/>
</dbReference>
<dbReference type="Pfam" id="PF04434">
    <property type="entry name" value="SWIM"/>
    <property type="match status" value="1"/>
</dbReference>
<dbReference type="PANTHER" id="PTHR31973:SF187">
    <property type="entry name" value="MUTATOR TRANSPOSASE MUDRA PROTEIN"/>
    <property type="match status" value="1"/>
</dbReference>
<keyword evidence="1" id="KW-0479">Metal-binding</keyword>
<dbReference type="PANTHER" id="PTHR31973">
    <property type="entry name" value="POLYPROTEIN, PUTATIVE-RELATED"/>
    <property type="match status" value="1"/>
</dbReference>
<keyword evidence="3" id="KW-0862">Zinc</keyword>
<keyword evidence="2 4" id="KW-0863">Zinc-finger</keyword>
<evidence type="ECO:0000313" key="6">
    <source>
        <dbReference type="EMBL" id="CAA7026202.1"/>
    </source>
</evidence>
<dbReference type="Proteomes" id="UP000467841">
    <property type="component" value="Unassembled WGS sequence"/>
</dbReference>
<dbReference type="OrthoDB" id="1100751at2759"/>
<sequence>MRKVVIVDGAHLKGRYGGCILTASAQDENFQIFPIAFAILDSENDNAWESLIMISKAARAYKKSSFHDHFAEIELVSSGCSEYLRSIGFHHWTRSYCNGERYNILTSNVAESLNAVLKEARELPIVSAIEYICGILTSWFTKRREKATEHKAELTPKAGGLVQSHYEKSTDYKVIRVNEEIYEVKTQLGITVHVYLHNKTCTCEEFDMLKIPCSQAIAAAVKAKIQVHTLAAEEYGHFYWRLAYHKSINHVPDMGILYAVPDDIATLTILAPQRRRPPEVGDEEGEGMYSLLRNWA</sequence>
<gene>
    <name evidence="6" type="ORF">MERR_LOCUS13437</name>
</gene>
<proteinExistence type="predicted"/>
<dbReference type="InterPro" id="IPR006564">
    <property type="entry name" value="Znf_PMZ"/>
</dbReference>
<organism evidence="6 7">
    <name type="scientific">Microthlaspi erraticum</name>
    <dbReference type="NCBI Taxonomy" id="1685480"/>
    <lineage>
        <taxon>Eukaryota</taxon>
        <taxon>Viridiplantae</taxon>
        <taxon>Streptophyta</taxon>
        <taxon>Embryophyta</taxon>
        <taxon>Tracheophyta</taxon>
        <taxon>Spermatophyta</taxon>
        <taxon>Magnoliopsida</taxon>
        <taxon>eudicotyledons</taxon>
        <taxon>Gunneridae</taxon>
        <taxon>Pentapetalae</taxon>
        <taxon>rosids</taxon>
        <taxon>malvids</taxon>
        <taxon>Brassicales</taxon>
        <taxon>Brassicaceae</taxon>
        <taxon>Coluteocarpeae</taxon>
        <taxon>Microthlaspi</taxon>
    </lineage>
</organism>
<dbReference type="InterPro" id="IPR018289">
    <property type="entry name" value="MULE_transposase_dom"/>
</dbReference>
<dbReference type="InterPro" id="IPR007527">
    <property type="entry name" value="Znf_SWIM"/>
</dbReference>
<evidence type="ECO:0000256" key="4">
    <source>
        <dbReference type="PROSITE-ProRule" id="PRU00325"/>
    </source>
</evidence>
<accession>A0A6D2ID90</accession>
<name>A0A6D2ID90_9BRAS</name>
<protein>
    <recommendedName>
        <fullName evidence="5">SWIM-type domain-containing protein</fullName>
    </recommendedName>
</protein>